<evidence type="ECO:0000313" key="15">
    <source>
        <dbReference type="Proteomes" id="UP000623129"/>
    </source>
</evidence>
<evidence type="ECO:0000256" key="7">
    <source>
        <dbReference type="ARBA" id="ARBA00023002"/>
    </source>
</evidence>
<dbReference type="PROSITE" id="PS00086">
    <property type="entry name" value="CYTOCHROME_P450"/>
    <property type="match status" value="1"/>
</dbReference>
<evidence type="ECO:0000256" key="10">
    <source>
        <dbReference type="ARBA" id="ARBA00023136"/>
    </source>
</evidence>
<evidence type="ECO:0000313" key="14">
    <source>
        <dbReference type="EMBL" id="KAF3339938.1"/>
    </source>
</evidence>
<keyword evidence="3 11" id="KW-0349">Heme</keyword>
<dbReference type="EMBL" id="SWLB01000003">
    <property type="protein sequence ID" value="KAF3339938.1"/>
    <property type="molecule type" value="Genomic_DNA"/>
</dbReference>
<dbReference type="GO" id="GO:0004497">
    <property type="term" value="F:monooxygenase activity"/>
    <property type="evidence" value="ECO:0007669"/>
    <property type="project" value="UniProtKB-KW"/>
</dbReference>
<organism evidence="14 15">
    <name type="scientific">Carex littledalei</name>
    <dbReference type="NCBI Taxonomy" id="544730"/>
    <lineage>
        <taxon>Eukaryota</taxon>
        <taxon>Viridiplantae</taxon>
        <taxon>Streptophyta</taxon>
        <taxon>Embryophyta</taxon>
        <taxon>Tracheophyta</taxon>
        <taxon>Spermatophyta</taxon>
        <taxon>Magnoliopsida</taxon>
        <taxon>Liliopsida</taxon>
        <taxon>Poales</taxon>
        <taxon>Cyperaceae</taxon>
        <taxon>Cyperoideae</taxon>
        <taxon>Cariceae</taxon>
        <taxon>Carex</taxon>
        <taxon>Carex subgen. Euthyceras</taxon>
    </lineage>
</organism>
<dbReference type="PANTHER" id="PTHR24282">
    <property type="entry name" value="CYTOCHROME P450 FAMILY MEMBER"/>
    <property type="match status" value="1"/>
</dbReference>
<feature type="binding site" description="axial binding residue" evidence="11">
    <location>
        <position position="519"/>
    </location>
    <ligand>
        <name>heme</name>
        <dbReference type="ChEBI" id="CHEBI:30413"/>
    </ligand>
    <ligandPart>
        <name>Fe</name>
        <dbReference type="ChEBI" id="CHEBI:18248"/>
    </ligandPart>
</feature>
<evidence type="ECO:0000256" key="11">
    <source>
        <dbReference type="PIRSR" id="PIRSR602401-1"/>
    </source>
</evidence>
<name>A0A833RS42_9POAL</name>
<dbReference type="InterPro" id="IPR036396">
    <property type="entry name" value="Cyt_P450_sf"/>
</dbReference>
<dbReference type="PRINTS" id="PR00463">
    <property type="entry name" value="EP450I"/>
</dbReference>
<sequence length="571" mass="66004">MFATISDFIYNNWSWALGLISLLSLWSALQILEWAWFTPRRLERRLRAQGLSGTVYRSPTGDLKEITRVNRETWAKPMPLSHDITSRVSPFFHCNMKEHGKTSFTWFGVIPRVTISDPELVREILSNKLSEIEKQKLTPVGKLLGDGLFSYQGQKWASHRRILNPAFHVEKLKRMLPAFSACCSELIEKWKGFSGPNGSFELDVWSEMQMFTGDVISRAAFGSSFQEGRKIFQLLFEQGERLIRAFEDVVIPGHWYLPTENNRRMKHIDREVKMLLRGIIKKRENAMKNKEVINEDLLGLMMESNMKEKIGNGKSNIVMTRDEMITECKLFYFAGQESTSVLLTWTLVVLSMHLDWQERARQEVYQHFGKNKPDFDGLSRLKIVSIRMIIFVGLSGNLLIPFVIISSETFCYRNGVIQLRICYYDRMVTMILYEVLRLYPPFAMLTRRTYNPVKLGNATYPPGVLLSMPIFFIHHDKELWGPDADEFKPERFADGISKASKTTGRNAAYFPFGWGPRICIGQNFALVEAKMGLCMILQHFEFEPSEKYVHAPITVVTLQPQHGAPIKFHRL</sequence>
<dbReference type="InterPro" id="IPR002401">
    <property type="entry name" value="Cyt_P450_E_grp-I"/>
</dbReference>
<dbReference type="GO" id="GO:0020037">
    <property type="term" value="F:heme binding"/>
    <property type="evidence" value="ECO:0007669"/>
    <property type="project" value="InterPro"/>
</dbReference>
<dbReference type="OrthoDB" id="1470350at2759"/>
<proteinExistence type="inferred from homology"/>
<comment type="similarity">
    <text evidence="2 12">Belongs to the cytochrome P450 family.</text>
</comment>
<evidence type="ECO:0000256" key="6">
    <source>
        <dbReference type="ARBA" id="ARBA00022989"/>
    </source>
</evidence>
<keyword evidence="15" id="KW-1185">Reference proteome</keyword>
<dbReference type="PANTHER" id="PTHR24282:SF255">
    <property type="entry name" value="CYTOCHROME P450 72A11-RELATED"/>
    <property type="match status" value="1"/>
</dbReference>
<keyword evidence="9 12" id="KW-0503">Monooxygenase</keyword>
<dbReference type="AlphaFoldDB" id="A0A833RS42"/>
<protein>
    <submittedName>
        <fullName evidence="14">Cytochrome P450 72A14</fullName>
    </submittedName>
</protein>
<evidence type="ECO:0000256" key="8">
    <source>
        <dbReference type="ARBA" id="ARBA00023004"/>
    </source>
</evidence>
<evidence type="ECO:0000256" key="4">
    <source>
        <dbReference type="ARBA" id="ARBA00022692"/>
    </source>
</evidence>
<reference evidence="14" key="1">
    <citation type="submission" date="2020-01" db="EMBL/GenBank/DDBJ databases">
        <title>Genome sequence of Kobresia littledalei, the first chromosome-level genome in the family Cyperaceae.</title>
        <authorList>
            <person name="Qu G."/>
        </authorList>
    </citation>
    <scope>NUCLEOTIDE SEQUENCE</scope>
    <source>
        <strain evidence="14">C.B.Clarke</strain>
        <tissue evidence="14">Leaf</tissue>
    </source>
</reference>
<dbReference type="InterPro" id="IPR050665">
    <property type="entry name" value="Cytochrome_P450_Monooxygen"/>
</dbReference>
<keyword evidence="8 11" id="KW-0408">Iron</keyword>
<gene>
    <name evidence="14" type="ORF">FCM35_KLT15709</name>
</gene>
<dbReference type="GO" id="GO:0006629">
    <property type="term" value="P:lipid metabolic process"/>
    <property type="evidence" value="ECO:0007669"/>
    <property type="project" value="UniProtKB-ARBA"/>
</dbReference>
<keyword evidence="10 13" id="KW-0472">Membrane</keyword>
<evidence type="ECO:0000256" key="1">
    <source>
        <dbReference type="ARBA" id="ARBA00004370"/>
    </source>
</evidence>
<comment type="subcellular location">
    <subcellularLocation>
        <location evidence="1">Membrane</location>
    </subcellularLocation>
</comment>
<dbReference type="Pfam" id="PF00067">
    <property type="entry name" value="p450"/>
    <property type="match status" value="2"/>
</dbReference>
<dbReference type="Proteomes" id="UP000623129">
    <property type="component" value="Unassembled WGS sequence"/>
</dbReference>
<dbReference type="Gene3D" id="1.10.630.10">
    <property type="entry name" value="Cytochrome P450"/>
    <property type="match status" value="1"/>
</dbReference>
<evidence type="ECO:0000256" key="5">
    <source>
        <dbReference type="ARBA" id="ARBA00022723"/>
    </source>
</evidence>
<evidence type="ECO:0000256" key="2">
    <source>
        <dbReference type="ARBA" id="ARBA00010617"/>
    </source>
</evidence>
<dbReference type="GO" id="GO:0005506">
    <property type="term" value="F:iron ion binding"/>
    <property type="evidence" value="ECO:0007669"/>
    <property type="project" value="InterPro"/>
</dbReference>
<dbReference type="GO" id="GO:0016705">
    <property type="term" value="F:oxidoreductase activity, acting on paired donors, with incorporation or reduction of molecular oxygen"/>
    <property type="evidence" value="ECO:0007669"/>
    <property type="project" value="InterPro"/>
</dbReference>
<keyword evidence="6 13" id="KW-1133">Transmembrane helix</keyword>
<dbReference type="SUPFAM" id="SSF48264">
    <property type="entry name" value="Cytochrome P450"/>
    <property type="match status" value="1"/>
</dbReference>
<keyword evidence="5 11" id="KW-0479">Metal-binding</keyword>
<dbReference type="InterPro" id="IPR017972">
    <property type="entry name" value="Cyt_P450_CS"/>
</dbReference>
<dbReference type="PRINTS" id="PR00385">
    <property type="entry name" value="P450"/>
</dbReference>
<feature type="transmembrane region" description="Helical" evidence="13">
    <location>
        <begin position="384"/>
        <end position="404"/>
    </location>
</feature>
<accession>A0A833RS42</accession>
<dbReference type="GO" id="GO:0016020">
    <property type="term" value="C:membrane"/>
    <property type="evidence" value="ECO:0007669"/>
    <property type="project" value="UniProtKB-SubCell"/>
</dbReference>
<evidence type="ECO:0000256" key="3">
    <source>
        <dbReference type="ARBA" id="ARBA00022617"/>
    </source>
</evidence>
<evidence type="ECO:0000256" key="13">
    <source>
        <dbReference type="SAM" id="Phobius"/>
    </source>
</evidence>
<feature type="transmembrane region" description="Helical" evidence="13">
    <location>
        <begin position="15"/>
        <end position="37"/>
    </location>
</feature>
<dbReference type="InterPro" id="IPR001128">
    <property type="entry name" value="Cyt_P450"/>
</dbReference>
<comment type="cofactor">
    <cofactor evidence="11">
        <name>heme</name>
        <dbReference type="ChEBI" id="CHEBI:30413"/>
    </cofactor>
</comment>
<comment type="caution">
    <text evidence="14">The sequence shown here is derived from an EMBL/GenBank/DDBJ whole genome shotgun (WGS) entry which is preliminary data.</text>
</comment>
<keyword evidence="4 13" id="KW-0812">Transmembrane</keyword>
<keyword evidence="7 12" id="KW-0560">Oxidoreductase</keyword>
<evidence type="ECO:0000256" key="9">
    <source>
        <dbReference type="ARBA" id="ARBA00023033"/>
    </source>
</evidence>
<evidence type="ECO:0000256" key="12">
    <source>
        <dbReference type="RuleBase" id="RU000461"/>
    </source>
</evidence>